<dbReference type="Proteomes" id="UP000887576">
    <property type="component" value="Unplaced"/>
</dbReference>
<sequence length="348" mass="40535">MQQLFKIFIQVLFINLVFGDKLVDLHLIFRHGERVPERTYPTDPLKDIWTDPPGELTKMGQMHAFTQGLKIKQRYIEDLNYLNKNYWSRDIMVRSTFLNRTLASALIFMTAFYLDSEGTTPDDPRWPKGWNPIPVQTVPFEDEYLLLSFDICKRFKRLAREREFHPKVQQLMLEEKPFLEELAKNASLSVDDYSTYDGFWGFKDAVLIQTLMGLKRASWITKEIWDRFLSTRQKVYYFVKGEAGFGEPENVEMTAIGSGLFLKTLIDDMERKMAGQSSLKLHFYSAHDSTISYVLRALGPKTDVVGYGAPGFASTVAFELWQDDHANHYVKLLYWKNNQTDVESIQQT</sequence>
<dbReference type="WBParaSite" id="JU765_v2.g1192.t1">
    <property type="protein sequence ID" value="JU765_v2.g1192.t1"/>
    <property type="gene ID" value="JU765_v2.g1192"/>
</dbReference>
<protein>
    <submittedName>
        <fullName evidence="2">Acid phosphatase</fullName>
    </submittedName>
</protein>
<name>A0AC34Q197_9BILA</name>
<evidence type="ECO:0000313" key="1">
    <source>
        <dbReference type="Proteomes" id="UP000887576"/>
    </source>
</evidence>
<accession>A0AC34Q197</accession>
<organism evidence="1 2">
    <name type="scientific">Panagrolaimus sp. JU765</name>
    <dbReference type="NCBI Taxonomy" id="591449"/>
    <lineage>
        <taxon>Eukaryota</taxon>
        <taxon>Metazoa</taxon>
        <taxon>Ecdysozoa</taxon>
        <taxon>Nematoda</taxon>
        <taxon>Chromadorea</taxon>
        <taxon>Rhabditida</taxon>
        <taxon>Tylenchina</taxon>
        <taxon>Panagrolaimomorpha</taxon>
        <taxon>Panagrolaimoidea</taxon>
        <taxon>Panagrolaimidae</taxon>
        <taxon>Panagrolaimus</taxon>
    </lineage>
</organism>
<proteinExistence type="predicted"/>
<reference evidence="2" key="1">
    <citation type="submission" date="2022-11" db="UniProtKB">
        <authorList>
            <consortium name="WormBaseParasite"/>
        </authorList>
    </citation>
    <scope>IDENTIFICATION</scope>
</reference>
<evidence type="ECO:0000313" key="2">
    <source>
        <dbReference type="WBParaSite" id="JU765_v2.g1192.t1"/>
    </source>
</evidence>